<evidence type="ECO:0000256" key="5">
    <source>
        <dbReference type="HAMAP-Rule" id="MF_00340"/>
    </source>
</evidence>
<dbReference type="GO" id="GO:0003735">
    <property type="term" value="F:structural constituent of ribosome"/>
    <property type="evidence" value="ECO:0007669"/>
    <property type="project" value="InterPro"/>
</dbReference>
<dbReference type="InterPro" id="IPR002677">
    <property type="entry name" value="Ribosomal_bL32"/>
</dbReference>
<dbReference type="PANTHER" id="PTHR35534">
    <property type="entry name" value="50S RIBOSOMAL PROTEIN L32"/>
    <property type="match status" value="1"/>
</dbReference>
<comment type="similarity">
    <text evidence="1 5">Belongs to the bacterial ribosomal protein bL32 family.</text>
</comment>
<keyword evidence="3 5" id="KW-0687">Ribonucleoprotein</keyword>
<dbReference type="STRING" id="1802730.A2591_01895"/>
<evidence type="ECO:0000313" key="8">
    <source>
        <dbReference type="Proteomes" id="UP000178168"/>
    </source>
</evidence>
<evidence type="ECO:0000256" key="1">
    <source>
        <dbReference type="ARBA" id="ARBA00008560"/>
    </source>
</evidence>
<dbReference type="Pfam" id="PF01783">
    <property type="entry name" value="Ribosomal_L32p"/>
    <property type="match status" value="1"/>
</dbReference>
<keyword evidence="2 5" id="KW-0689">Ribosomal protein</keyword>
<organism evidence="7 8">
    <name type="scientific">Candidatus Yonathbacteria bacterium RIFOXYD1_FULL_52_36</name>
    <dbReference type="NCBI Taxonomy" id="1802730"/>
    <lineage>
        <taxon>Bacteria</taxon>
        <taxon>Candidatus Yonathiibacteriota</taxon>
    </lineage>
</organism>
<evidence type="ECO:0000256" key="3">
    <source>
        <dbReference type="ARBA" id="ARBA00023274"/>
    </source>
</evidence>
<comment type="caution">
    <text evidence="7">The sequence shown here is derived from an EMBL/GenBank/DDBJ whole genome shotgun (WGS) entry which is preliminary data.</text>
</comment>
<dbReference type="InterPro" id="IPR011332">
    <property type="entry name" value="Ribosomal_zn-bd"/>
</dbReference>
<dbReference type="NCBIfam" id="TIGR01031">
    <property type="entry name" value="rpmF_bact"/>
    <property type="match status" value="1"/>
</dbReference>
<dbReference type="SUPFAM" id="SSF57829">
    <property type="entry name" value="Zn-binding ribosomal proteins"/>
    <property type="match status" value="1"/>
</dbReference>
<dbReference type="EMBL" id="MHUZ01000004">
    <property type="protein sequence ID" value="OHA86311.1"/>
    <property type="molecule type" value="Genomic_DNA"/>
</dbReference>
<evidence type="ECO:0000256" key="6">
    <source>
        <dbReference type="SAM" id="MobiDB-lite"/>
    </source>
</evidence>
<accession>A0A1G2SPJ9</accession>
<reference evidence="7 8" key="1">
    <citation type="journal article" date="2016" name="Nat. Commun.">
        <title>Thousands of microbial genomes shed light on interconnected biogeochemical processes in an aquifer system.</title>
        <authorList>
            <person name="Anantharaman K."/>
            <person name="Brown C.T."/>
            <person name="Hug L.A."/>
            <person name="Sharon I."/>
            <person name="Castelle C.J."/>
            <person name="Probst A.J."/>
            <person name="Thomas B.C."/>
            <person name="Singh A."/>
            <person name="Wilkins M.J."/>
            <person name="Karaoz U."/>
            <person name="Brodie E.L."/>
            <person name="Williams K.H."/>
            <person name="Hubbard S.S."/>
            <person name="Banfield J.F."/>
        </authorList>
    </citation>
    <scope>NUCLEOTIDE SEQUENCE [LARGE SCALE GENOMIC DNA]</scope>
</reference>
<dbReference type="HAMAP" id="MF_00340">
    <property type="entry name" value="Ribosomal_bL32"/>
    <property type="match status" value="1"/>
</dbReference>
<evidence type="ECO:0000256" key="4">
    <source>
        <dbReference type="ARBA" id="ARBA00035178"/>
    </source>
</evidence>
<dbReference type="AlphaFoldDB" id="A0A1G2SPJ9"/>
<feature type="region of interest" description="Disordered" evidence="6">
    <location>
        <begin position="1"/>
        <end position="20"/>
    </location>
</feature>
<dbReference type="GO" id="GO:0015934">
    <property type="term" value="C:large ribosomal subunit"/>
    <property type="evidence" value="ECO:0007669"/>
    <property type="project" value="InterPro"/>
</dbReference>
<name>A0A1G2SPJ9_9BACT</name>
<dbReference type="InterPro" id="IPR044957">
    <property type="entry name" value="Ribosomal_bL32_bact"/>
</dbReference>
<gene>
    <name evidence="5" type="primary">rpmF</name>
    <name evidence="7" type="ORF">A2591_01895</name>
</gene>
<evidence type="ECO:0000256" key="2">
    <source>
        <dbReference type="ARBA" id="ARBA00022980"/>
    </source>
</evidence>
<dbReference type="PANTHER" id="PTHR35534:SF1">
    <property type="entry name" value="LARGE RIBOSOMAL SUBUNIT PROTEIN BL32"/>
    <property type="match status" value="1"/>
</dbReference>
<sequence>MTVRMRHTRAHTGNRRSHHALTAPRLSTCANCQKSHLRHRVCENCGSYRGKGIIDLTAKIEAKQKKRAAKKELATK</sequence>
<dbReference type="GO" id="GO:0006412">
    <property type="term" value="P:translation"/>
    <property type="evidence" value="ECO:0007669"/>
    <property type="project" value="UniProtKB-UniRule"/>
</dbReference>
<proteinExistence type="inferred from homology"/>
<protein>
    <recommendedName>
        <fullName evidence="4 5">Large ribosomal subunit protein bL32</fullName>
    </recommendedName>
</protein>
<feature type="compositionally biased region" description="Basic residues" evidence="6">
    <location>
        <begin position="1"/>
        <end position="19"/>
    </location>
</feature>
<dbReference type="Proteomes" id="UP000178168">
    <property type="component" value="Unassembled WGS sequence"/>
</dbReference>
<evidence type="ECO:0000313" key="7">
    <source>
        <dbReference type="EMBL" id="OHA86311.1"/>
    </source>
</evidence>